<accession>A0A285NQ64</accession>
<dbReference type="RefSeq" id="WP_096600207.1">
    <property type="nucleotide sequence ID" value="NZ_OBEN01000001.1"/>
</dbReference>
<keyword evidence="7" id="KW-0647">Proteasome</keyword>
<dbReference type="CDD" id="cd08070">
    <property type="entry name" value="MPN_like"/>
    <property type="match status" value="1"/>
</dbReference>
<keyword evidence="5" id="KW-0482">Metalloprotease</keyword>
<dbReference type="InterPro" id="IPR037518">
    <property type="entry name" value="MPN"/>
</dbReference>
<dbReference type="InterPro" id="IPR028090">
    <property type="entry name" value="JAB_dom_prok"/>
</dbReference>
<name>A0A285NQ64_9AQUI</name>
<evidence type="ECO:0000256" key="2">
    <source>
        <dbReference type="ARBA" id="ARBA00022723"/>
    </source>
</evidence>
<evidence type="ECO:0000313" key="7">
    <source>
        <dbReference type="EMBL" id="SNZ11358.1"/>
    </source>
</evidence>
<keyword evidence="1" id="KW-0645">Protease</keyword>
<protein>
    <submittedName>
        <fullName evidence="7">Proteasome lid subunit RPN8/RPN11, contains Jab1/MPN metalloenzyme (JAMM) motif</fullName>
    </submittedName>
</protein>
<keyword evidence="4" id="KW-0862">Zinc</keyword>
<keyword evidence="3" id="KW-0378">Hydrolase</keyword>
<evidence type="ECO:0000256" key="4">
    <source>
        <dbReference type="ARBA" id="ARBA00022833"/>
    </source>
</evidence>
<dbReference type="FunFam" id="3.40.140.10:FF:000085">
    <property type="entry name" value="Mov34/MPN/PAD-1 family protein"/>
    <property type="match status" value="1"/>
</dbReference>
<sequence>MLRIKGSALQKIIAQAERDYPYETCGLLLGKAEGEIRTVFGAFETPNANAERKNDRYEIHPKDYLKAEEKAKNFGLEIVGVYHSHPDHPDRPSQFDEERAFEGWSYIILSVSKGKVVSYRSWELIGGKFKEEQILVFG</sequence>
<organism evidence="7 8">
    <name type="scientific">Hydrogenobacter hydrogenophilus</name>
    <dbReference type="NCBI Taxonomy" id="35835"/>
    <lineage>
        <taxon>Bacteria</taxon>
        <taxon>Pseudomonadati</taxon>
        <taxon>Aquificota</taxon>
        <taxon>Aquificia</taxon>
        <taxon>Aquificales</taxon>
        <taxon>Aquificaceae</taxon>
        <taxon>Hydrogenobacter</taxon>
    </lineage>
</organism>
<keyword evidence="2" id="KW-0479">Metal-binding</keyword>
<dbReference type="AlphaFoldDB" id="A0A285NQ64"/>
<dbReference type="SUPFAM" id="SSF102712">
    <property type="entry name" value="JAB1/MPN domain"/>
    <property type="match status" value="1"/>
</dbReference>
<dbReference type="GO" id="GO:0006508">
    <property type="term" value="P:proteolysis"/>
    <property type="evidence" value="ECO:0007669"/>
    <property type="project" value="UniProtKB-KW"/>
</dbReference>
<dbReference type="PANTHER" id="PTHR34858">
    <property type="entry name" value="CYSO-CYSTEINE PEPTIDASE"/>
    <property type="match status" value="1"/>
</dbReference>
<dbReference type="PROSITE" id="PS50249">
    <property type="entry name" value="MPN"/>
    <property type="match status" value="1"/>
</dbReference>
<dbReference type="Pfam" id="PF14464">
    <property type="entry name" value="Prok-JAB"/>
    <property type="match status" value="1"/>
</dbReference>
<evidence type="ECO:0000256" key="5">
    <source>
        <dbReference type="ARBA" id="ARBA00023049"/>
    </source>
</evidence>
<reference evidence="8" key="1">
    <citation type="submission" date="2017-09" db="EMBL/GenBank/DDBJ databases">
        <authorList>
            <person name="Varghese N."/>
            <person name="Submissions S."/>
        </authorList>
    </citation>
    <scope>NUCLEOTIDE SEQUENCE [LARGE SCALE GENOMIC DNA]</scope>
    <source>
        <strain evidence="8">DSM 2913</strain>
    </source>
</reference>
<feature type="domain" description="MPN" evidence="6">
    <location>
        <begin position="2"/>
        <end position="135"/>
    </location>
</feature>
<proteinExistence type="predicted"/>
<evidence type="ECO:0000259" key="6">
    <source>
        <dbReference type="PROSITE" id="PS50249"/>
    </source>
</evidence>
<dbReference type="OrthoDB" id="9802958at2"/>
<dbReference type="InterPro" id="IPR051929">
    <property type="entry name" value="VirAsm_ModProt"/>
</dbReference>
<gene>
    <name evidence="7" type="ORF">SAMN06265353_0218</name>
</gene>
<dbReference type="EMBL" id="OBEN01000001">
    <property type="protein sequence ID" value="SNZ11358.1"/>
    <property type="molecule type" value="Genomic_DNA"/>
</dbReference>
<evidence type="ECO:0000313" key="8">
    <source>
        <dbReference type="Proteomes" id="UP000218627"/>
    </source>
</evidence>
<keyword evidence="8" id="KW-1185">Reference proteome</keyword>
<dbReference type="Gene3D" id="3.40.140.10">
    <property type="entry name" value="Cytidine Deaminase, domain 2"/>
    <property type="match status" value="1"/>
</dbReference>
<dbReference type="GO" id="GO:0008270">
    <property type="term" value="F:zinc ion binding"/>
    <property type="evidence" value="ECO:0007669"/>
    <property type="project" value="TreeGrafter"/>
</dbReference>
<dbReference type="InterPro" id="IPR000555">
    <property type="entry name" value="JAMM/MPN+_dom"/>
</dbReference>
<dbReference type="GO" id="GO:0000502">
    <property type="term" value="C:proteasome complex"/>
    <property type="evidence" value="ECO:0007669"/>
    <property type="project" value="UniProtKB-KW"/>
</dbReference>
<dbReference type="Proteomes" id="UP000218627">
    <property type="component" value="Unassembled WGS sequence"/>
</dbReference>
<dbReference type="GO" id="GO:0008235">
    <property type="term" value="F:metalloexopeptidase activity"/>
    <property type="evidence" value="ECO:0007669"/>
    <property type="project" value="TreeGrafter"/>
</dbReference>
<evidence type="ECO:0000256" key="1">
    <source>
        <dbReference type="ARBA" id="ARBA00022670"/>
    </source>
</evidence>
<dbReference type="SMART" id="SM00232">
    <property type="entry name" value="JAB_MPN"/>
    <property type="match status" value="1"/>
</dbReference>
<evidence type="ECO:0000256" key="3">
    <source>
        <dbReference type="ARBA" id="ARBA00022801"/>
    </source>
</evidence>
<dbReference type="PANTHER" id="PTHR34858:SF1">
    <property type="entry name" value="CYSO-CYSTEINE PEPTIDASE"/>
    <property type="match status" value="1"/>
</dbReference>